<reference evidence="2" key="1">
    <citation type="submission" date="2021-02" db="EMBL/GenBank/DDBJ databases">
        <authorList>
            <person name="Dougan E. K."/>
            <person name="Rhodes N."/>
            <person name="Thang M."/>
            <person name="Chan C."/>
        </authorList>
    </citation>
    <scope>NUCLEOTIDE SEQUENCE</scope>
</reference>
<dbReference type="AlphaFoldDB" id="A0A813D3S5"/>
<name>A0A813D3S5_POLGL</name>
<keyword evidence="3" id="KW-1185">Reference proteome</keyword>
<comment type="caution">
    <text evidence="2">The sequence shown here is derived from an EMBL/GenBank/DDBJ whole genome shotgun (WGS) entry which is preliminary data.</text>
</comment>
<dbReference type="EMBL" id="CAJNNV010000320">
    <property type="protein sequence ID" value="CAE8582188.1"/>
    <property type="molecule type" value="Genomic_DNA"/>
</dbReference>
<gene>
    <name evidence="2" type="ORF">PGLA1383_LOCUS1187</name>
</gene>
<proteinExistence type="predicted"/>
<feature type="region of interest" description="Disordered" evidence="1">
    <location>
        <begin position="1"/>
        <end position="75"/>
    </location>
</feature>
<feature type="compositionally biased region" description="Basic and acidic residues" evidence="1">
    <location>
        <begin position="12"/>
        <end position="21"/>
    </location>
</feature>
<evidence type="ECO:0000256" key="1">
    <source>
        <dbReference type="SAM" id="MobiDB-lite"/>
    </source>
</evidence>
<evidence type="ECO:0000313" key="2">
    <source>
        <dbReference type="EMBL" id="CAE8582188.1"/>
    </source>
</evidence>
<organism evidence="2 3">
    <name type="scientific">Polarella glacialis</name>
    <name type="common">Dinoflagellate</name>
    <dbReference type="NCBI Taxonomy" id="89957"/>
    <lineage>
        <taxon>Eukaryota</taxon>
        <taxon>Sar</taxon>
        <taxon>Alveolata</taxon>
        <taxon>Dinophyceae</taxon>
        <taxon>Suessiales</taxon>
        <taxon>Suessiaceae</taxon>
        <taxon>Polarella</taxon>
    </lineage>
</organism>
<dbReference type="Proteomes" id="UP000654075">
    <property type="component" value="Unassembled WGS sequence"/>
</dbReference>
<feature type="compositionally biased region" description="Basic residues" evidence="1">
    <location>
        <begin position="56"/>
        <end position="72"/>
    </location>
</feature>
<feature type="compositionally biased region" description="Basic residues" evidence="1">
    <location>
        <begin position="22"/>
        <end position="49"/>
    </location>
</feature>
<sequence>MRGSTQKSKFKKGGEKGTKPTKEKRKQPTNKHKKKGGKGKNRTKQKRKQPKPDHTKPHHRPPTKGSNTRKQKEKGLAKLNILTLFKTEFASELKANSEKHEQFTVLPSRL</sequence>
<accession>A0A813D3S5</accession>
<evidence type="ECO:0000313" key="3">
    <source>
        <dbReference type="Proteomes" id="UP000654075"/>
    </source>
</evidence>
<protein>
    <submittedName>
        <fullName evidence="2">Uncharacterized protein</fullName>
    </submittedName>
</protein>